<evidence type="ECO:0000256" key="6">
    <source>
        <dbReference type="ARBA" id="ARBA00022816"/>
    </source>
</evidence>
<evidence type="ECO:0000256" key="8">
    <source>
        <dbReference type="ARBA" id="ARBA00022989"/>
    </source>
</evidence>
<keyword evidence="6" id="KW-0509">mRNA transport</keyword>
<evidence type="ECO:0000313" key="15">
    <source>
        <dbReference type="Proteomes" id="UP000054776"/>
    </source>
</evidence>
<evidence type="ECO:0000256" key="5">
    <source>
        <dbReference type="ARBA" id="ARBA00022692"/>
    </source>
</evidence>
<dbReference type="PANTHER" id="PTHR13269">
    <property type="entry name" value="NUCLEOPORIN NDC1"/>
    <property type="match status" value="1"/>
</dbReference>
<keyword evidence="7" id="KW-0653">Protein transport</keyword>
<feature type="transmembrane region" description="Helical" evidence="13">
    <location>
        <begin position="116"/>
        <end position="137"/>
    </location>
</feature>
<keyword evidence="11 13" id="KW-0472">Membrane</keyword>
<evidence type="ECO:0000313" key="14">
    <source>
        <dbReference type="EMBL" id="KRY29443.1"/>
    </source>
</evidence>
<name>A0A0V1AYY9_TRISP</name>
<dbReference type="AlphaFoldDB" id="A0A0V1AYY9"/>
<evidence type="ECO:0000256" key="10">
    <source>
        <dbReference type="ARBA" id="ARBA00023132"/>
    </source>
</evidence>
<evidence type="ECO:0000256" key="13">
    <source>
        <dbReference type="SAM" id="Phobius"/>
    </source>
</evidence>
<dbReference type="OrthoDB" id="5914981at2759"/>
<dbReference type="GO" id="GO:0070762">
    <property type="term" value="C:nuclear pore transmembrane ring"/>
    <property type="evidence" value="ECO:0007669"/>
    <property type="project" value="TreeGrafter"/>
</dbReference>
<evidence type="ECO:0000256" key="2">
    <source>
        <dbReference type="ARBA" id="ARBA00004567"/>
    </source>
</evidence>
<comment type="similarity">
    <text evidence="3">Belongs to the NDC1 family.</text>
</comment>
<keyword evidence="8 13" id="KW-1133">Transmembrane helix</keyword>
<evidence type="ECO:0008006" key="16">
    <source>
        <dbReference type="Google" id="ProtNLM"/>
    </source>
</evidence>
<dbReference type="EMBL" id="JYDH01000170">
    <property type="protein sequence ID" value="KRY29443.1"/>
    <property type="molecule type" value="Genomic_DNA"/>
</dbReference>
<comment type="subcellular location">
    <subcellularLocation>
        <location evidence="1">Nucleus membrane</location>
        <topology evidence="1">Multi-pass membrane protein</topology>
    </subcellularLocation>
    <subcellularLocation>
        <location evidence="2">Nucleus</location>
        <location evidence="2">Nuclear pore complex</location>
    </subcellularLocation>
</comment>
<dbReference type="GO" id="GO:0051028">
    <property type="term" value="P:mRNA transport"/>
    <property type="evidence" value="ECO:0007669"/>
    <property type="project" value="UniProtKB-KW"/>
</dbReference>
<feature type="transmembrane region" description="Helical" evidence="13">
    <location>
        <begin position="26"/>
        <end position="46"/>
    </location>
</feature>
<evidence type="ECO:0000256" key="1">
    <source>
        <dbReference type="ARBA" id="ARBA00004232"/>
    </source>
</evidence>
<feature type="transmembrane region" description="Helical" evidence="13">
    <location>
        <begin position="83"/>
        <end position="104"/>
    </location>
</feature>
<dbReference type="Proteomes" id="UP000054776">
    <property type="component" value="Unassembled WGS sequence"/>
</dbReference>
<dbReference type="InParanoid" id="A0A0V1AYY9"/>
<dbReference type="InterPro" id="IPR019049">
    <property type="entry name" value="Nucleoporin_prot_Ndc1/Nup"/>
</dbReference>
<gene>
    <name evidence="14" type="ORF">T01_6224</name>
</gene>
<organism evidence="14 15">
    <name type="scientific">Trichinella spiralis</name>
    <name type="common">Trichina worm</name>
    <dbReference type="NCBI Taxonomy" id="6334"/>
    <lineage>
        <taxon>Eukaryota</taxon>
        <taxon>Metazoa</taxon>
        <taxon>Ecdysozoa</taxon>
        <taxon>Nematoda</taxon>
        <taxon>Enoplea</taxon>
        <taxon>Dorylaimia</taxon>
        <taxon>Trichinellida</taxon>
        <taxon>Trichinellidae</taxon>
        <taxon>Trichinella</taxon>
    </lineage>
</organism>
<dbReference type="PANTHER" id="PTHR13269:SF6">
    <property type="entry name" value="NUCLEOPORIN NDC1"/>
    <property type="match status" value="1"/>
</dbReference>
<dbReference type="GO" id="GO:0030674">
    <property type="term" value="F:protein-macromolecule adaptor activity"/>
    <property type="evidence" value="ECO:0007669"/>
    <property type="project" value="TreeGrafter"/>
</dbReference>
<evidence type="ECO:0000256" key="12">
    <source>
        <dbReference type="ARBA" id="ARBA00023242"/>
    </source>
</evidence>
<dbReference type="GO" id="GO:0006999">
    <property type="term" value="P:nuclear pore organization"/>
    <property type="evidence" value="ECO:0007669"/>
    <property type="project" value="TreeGrafter"/>
</dbReference>
<keyword evidence="9" id="KW-0811">Translocation</keyword>
<keyword evidence="12" id="KW-0539">Nucleus</keyword>
<evidence type="ECO:0000256" key="11">
    <source>
        <dbReference type="ARBA" id="ARBA00023136"/>
    </source>
</evidence>
<keyword evidence="5 13" id="KW-0812">Transmembrane</keyword>
<sequence length="531" mass="60658">MTNIFGTSYYNGVYHSFTKKCFDTSFWYLQKIVFPMAFLSSVLYSSLSICEMILIYTLCLFSLMSPFHSLIEVVKAIFSFETFLLVIAVISISFASCCICVYTLKGHPVVFWKDRLFGVGMFTVSNIVLDIAMAFVVKLCFSPFYTENSGFYIVLGTLLTSVMASFYFFKEGHHFLSFDNIANNKNTIQLVNKDKDEFLGIVVSLVKIVVITNTISVIFDWSISDRGFIGCCRLPSVVAIWIVFGGFFRRKLLAQICPVVLMEALSFEIPGPRKSSVDNSKLYLTDILKIQQPNILKLLAFIYTEMLTRRVSTCRTLMRFNEPGYVPYLWISIRDVCFSVLGDFYDFIVEEKYSHVLERSTTQGENVNNSSIVSKRKFDGSVDGRKQDETLKGKIRSEICIPGALKFLPPWWRQFCTILLYGVSPKVYNDYQLVMWAAKILTNAVCLSMDENSLSVVQLDANRIIEFLKNLNAALNYYIEVYSKLTAEIPGQYGVLEMCVDVNETIVCCLNRITVTMELNRINYGQYEMVI</sequence>
<proteinExistence type="inferred from homology"/>
<feature type="transmembrane region" description="Helical" evidence="13">
    <location>
        <begin position="53"/>
        <end position="71"/>
    </location>
</feature>
<feature type="transmembrane region" description="Helical" evidence="13">
    <location>
        <begin position="227"/>
        <end position="248"/>
    </location>
</feature>
<evidence type="ECO:0000256" key="7">
    <source>
        <dbReference type="ARBA" id="ARBA00022927"/>
    </source>
</evidence>
<comment type="caution">
    <text evidence="14">The sequence shown here is derived from an EMBL/GenBank/DDBJ whole genome shotgun (WGS) entry which is preliminary data.</text>
</comment>
<evidence type="ECO:0000256" key="3">
    <source>
        <dbReference type="ARBA" id="ARBA00005760"/>
    </source>
</evidence>
<keyword evidence="4" id="KW-0813">Transport</keyword>
<feature type="transmembrane region" description="Helical" evidence="13">
    <location>
        <begin position="198"/>
        <end position="221"/>
    </location>
</feature>
<protein>
    <recommendedName>
        <fullName evidence="16">Nucleoporin NDC1</fullName>
    </recommendedName>
</protein>
<dbReference type="GO" id="GO:0031965">
    <property type="term" value="C:nuclear membrane"/>
    <property type="evidence" value="ECO:0007669"/>
    <property type="project" value="UniProtKB-SubCell"/>
</dbReference>
<keyword evidence="15" id="KW-1185">Reference proteome</keyword>
<evidence type="ECO:0000256" key="4">
    <source>
        <dbReference type="ARBA" id="ARBA00022448"/>
    </source>
</evidence>
<keyword evidence="10" id="KW-0906">Nuclear pore complex</keyword>
<reference evidence="14 15" key="1">
    <citation type="submission" date="2015-01" db="EMBL/GenBank/DDBJ databases">
        <title>Evolution of Trichinella species and genotypes.</title>
        <authorList>
            <person name="Korhonen P.K."/>
            <person name="Edoardo P."/>
            <person name="Giuseppe L.R."/>
            <person name="Gasser R.B."/>
        </authorList>
    </citation>
    <scope>NUCLEOTIDE SEQUENCE [LARGE SCALE GENOMIC DNA]</scope>
    <source>
        <strain evidence="14">ISS3</strain>
    </source>
</reference>
<dbReference type="GO" id="GO:0015031">
    <property type="term" value="P:protein transport"/>
    <property type="evidence" value="ECO:0007669"/>
    <property type="project" value="UniProtKB-KW"/>
</dbReference>
<accession>A0A0V1AYY9</accession>
<evidence type="ECO:0000256" key="9">
    <source>
        <dbReference type="ARBA" id="ARBA00023010"/>
    </source>
</evidence>
<feature type="transmembrane region" description="Helical" evidence="13">
    <location>
        <begin position="149"/>
        <end position="169"/>
    </location>
</feature>